<keyword evidence="6" id="KW-1185">Reference proteome</keyword>
<feature type="chain" id="PRO_5046791669" evidence="3">
    <location>
        <begin position="23"/>
        <end position="374"/>
    </location>
</feature>
<dbReference type="SUPFAM" id="SSF53822">
    <property type="entry name" value="Periplasmic binding protein-like I"/>
    <property type="match status" value="1"/>
</dbReference>
<sequence>MHRPLMRLGALCLALTAVLARADLVIGQSAPLSGVAMETGYSMSQGAKAYFSHINLQGGIYGELIRHVVKDDRYIPAETVRNAQSLIREEGAIALVNFYGTGNIVELNRQKILERTGVPLVGVYSGALAAREPHTPWIYHTRAGYHDEVEMIVNMLDDLGVRSVGVLYQNDPFGQAGFEAAKQSLAKHRMTMAGVGTYEQNTDNVAQVAEKFARENPAAILMISITKPTAAFVSRFRAAGGTAQLFNISTANYDQVVYNAGADKAHGLGISQVFPSPFDYRLKLVRDYQDTLKKYAPAEQPGYASFEGYINARVLVEALRRAGRNPSSAAIAKALDSMQDFDLGGYRISFSSQNHIGSRFVELTMINQRGGLSR</sequence>
<dbReference type="PANTHER" id="PTHR47235">
    <property type="entry name" value="BLR6548 PROTEIN"/>
    <property type="match status" value="1"/>
</dbReference>
<comment type="caution">
    <text evidence="5">The sequence shown here is derived from an EMBL/GenBank/DDBJ whole genome shotgun (WGS) entry which is preliminary data.</text>
</comment>
<comment type="similarity">
    <text evidence="1">Belongs to the leucine-binding protein family.</text>
</comment>
<feature type="domain" description="Leucine-binding protein" evidence="4">
    <location>
        <begin position="26"/>
        <end position="367"/>
    </location>
</feature>
<dbReference type="InterPro" id="IPR028081">
    <property type="entry name" value="Leu-bd"/>
</dbReference>
<dbReference type="InterPro" id="IPR028082">
    <property type="entry name" value="Peripla_BP_I"/>
</dbReference>
<dbReference type="Gene3D" id="3.40.50.2300">
    <property type="match status" value="2"/>
</dbReference>
<evidence type="ECO:0000256" key="1">
    <source>
        <dbReference type="ARBA" id="ARBA00010062"/>
    </source>
</evidence>
<feature type="signal peptide" evidence="3">
    <location>
        <begin position="1"/>
        <end position="22"/>
    </location>
</feature>
<keyword evidence="2 3" id="KW-0732">Signal</keyword>
<accession>A0ABV8ML52</accession>
<dbReference type="PANTHER" id="PTHR47235:SF1">
    <property type="entry name" value="BLR6548 PROTEIN"/>
    <property type="match status" value="1"/>
</dbReference>
<proteinExistence type="inferred from homology"/>
<dbReference type="RefSeq" id="WP_378160238.1">
    <property type="nucleotide sequence ID" value="NZ_JBHSBU010000001.1"/>
</dbReference>
<evidence type="ECO:0000313" key="5">
    <source>
        <dbReference type="EMBL" id="MFC4158009.1"/>
    </source>
</evidence>
<evidence type="ECO:0000256" key="2">
    <source>
        <dbReference type="ARBA" id="ARBA00022729"/>
    </source>
</evidence>
<dbReference type="CDD" id="cd06326">
    <property type="entry name" value="PBP1_ABC_ligand_binding-like"/>
    <property type="match status" value="1"/>
</dbReference>
<evidence type="ECO:0000313" key="6">
    <source>
        <dbReference type="Proteomes" id="UP001595791"/>
    </source>
</evidence>
<name>A0ABV8ML52_9NEIS</name>
<reference evidence="6" key="1">
    <citation type="journal article" date="2019" name="Int. J. Syst. Evol. Microbiol.">
        <title>The Global Catalogue of Microorganisms (GCM) 10K type strain sequencing project: providing services to taxonomists for standard genome sequencing and annotation.</title>
        <authorList>
            <consortium name="The Broad Institute Genomics Platform"/>
            <consortium name="The Broad Institute Genome Sequencing Center for Infectious Disease"/>
            <person name="Wu L."/>
            <person name="Ma J."/>
        </authorList>
    </citation>
    <scope>NUCLEOTIDE SEQUENCE [LARGE SCALE GENOMIC DNA]</scope>
    <source>
        <strain evidence="6">LMG 29894</strain>
    </source>
</reference>
<dbReference type="Proteomes" id="UP001595791">
    <property type="component" value="Unassembled WGS sequence"/>
</dbReference>
<dbReference type="EMBL" id="JBHSBU010000001">
    <property type="protein sequence ID" value="MFC4158009.1"/>
    <property type="molecule type" value="Genomic_DNA"/>
</dbReference>
<organism evidence="5 6">
    <name type="scientific">Chitinimonas lacunae</name>
    <dbReference type="NCBI Taxonomy" id="1963018"/>
    <lineage>
        <taxon>Bacteria</taxon>
        <taxon>Pseudomonadati</taxon>
        <taxon>Pseudomonadota</taxon>
        <taxon>Betaproteobacteria</taxon>
        <taxon>Neisseriales</taxon>
        <taxon>Chitinibacteraceae</taxon>
        <taxon>Chitinimonas</taxon>
    </lineage>
</organism>
<gene>
    <name evidence="5" type="ORF">ACFOW7_01435</name>
</gene>
<evidence type="ECO:0000259" key="4">
    <source>
        <dbReference type="Pfam" id="PF13458"/>
    </source>
</evidence>
<protein>
    <submittedName>
        <fullName evidence="5">ABC transporter substrate-binding protein</fullName>
    </submittedName>
</protein>
<evidence type="ECO:0000256" key="3">
    <source>
        <dbReference type="SAM" id="SignalP"/>
    </source>
</evidence>
<dbReference type="Pfam" id="PF13458">
    <property type="entry name" value="Peripla_BP_6"/>
    <property type="match status" value="1"/>
</dbReference>